<sequence>MRAWLAGLPAGAGLCTGPGAAPARRFGELNPHKDFFDNLRAPPGGLRPLACLWHGGRGFPVAGTTIVPPRPVPGSGGKPDSGG</sequence>
<evidence type="ECO:0000313" key="3">
    <source>
        <dbReference type="Proteomes" id="UP000257016"/>
    </source>
</evidence>
<accession>A0A975X640</accession>
<dbReference type="AlphaFoldDB" id="A0A975X640"/>
<feature type="region of interest" description="Disordered" evidence="1">
    <location>
        <begin position="63"/>
        <end position="83"/>
    </location>
</feature>
<dbReference type="Proteomes" id="UP000257016">
    <property type="component" value="Unassembled WGS sequence"/>
</dbReference>
<evidence type="ECO:0000256" key="1">
    <source>
        <dbReference type="SAM" id="MobiDB-lite"/>
    </source>
</evidence>
<proteinExistence type="predicted"/>
<comment type="caution">
    <text evidence="2">The sequence shown here is derived from an EMBL/GenBank/DDBJ whole genome shotgun (WGS) entry which is preliminary data.</text>
</comment>
<evidence type="ECO:0000313" key="2">
    <source>
        <dbReference type="EMBL" id="SOY60139.1"/>
    </source>
</evidence>
<feature type="compositionally biased region" description="Gly residues" evidence="1">
    <location>
        <begin position="74"/>
        <end position="83"/>
    </location>
</feature>
<organism evidence="2 3">
    <name type="scientific">Cupriavidus taiwanensis</name>
    <dbReference type="NCBI Taxonomy" id="164546"/>
    <lineage>
        <taxon>Bacteria</taxon>
        <taxon>Pseudomonadati</taxon>
        <taxon>Pseudomonadota</taxon>
        <taxon>Betaproteobacteria</taxon>
        <taxon>Burkholderiales</taxon>
        <taxon>Burkholderiaceae</taxon>
        <taxon>Cupriavidus</taxon>
    </lineage>
</organism>
<dbReference type="EMBL" id="OFSN01000003">
    <property type="protein sequence ID" value="SOY60139.1"/>
    <property type="molecule type" value="Genomic_DNA"/>
</dbReference>
<reference evidence="2 3" key="1">
    <citation type="submission" date="2018-01" db="EMBL/GenBank/DDBJ databases">
        <authorList>
            <person name="Clerissi C."/>
        </authorList>
    </citation>
    <scope>NUCLEOTIDE SEQUENCE [LARGE SCALE GENOMIC DNA]</scope>
    <source>
        <strain evidence="2">Cupriavidus taiwanensis LMG 19430</strain>
    </source>
</reference>
<name>A0A975X640_9BURK</name>
<gene>
    <name evidence="2" type="ORF">CBM2586_A110031</name>
</gene>
<protein>
    <submittedName>
        <fullName evidence="2">Uncharacterized protein</fullName>
    </submittedName>
</protein>